<keyword evidence="9" id="KW-1185">Reference proteome</keyword>
<dbReference type="EMBL" id="PDUG01000003">
    <property type="protein sequence ID" value="PIC40564.1"/>
    <property type="molecule type" value="Genomic_DNA"/>
</dbReference>
<feature type="compositionally biased region" description="Basic and acidic residues" evidence="6">
    <location>
        <begin position="399"/>
        <end position="409"/>
    </location>
</feature>
<dbReference type="PANTHER" id="PTHR12225">
    <property type="entry name" value="ADHESION REGULATING MOLECULE 1 110 KDA CELL MEMBRANE GLYCOPROTEIN"/>
    <property type="match status" value="1"/>
</dbReference>
<evidence type="ECO:0000256" key="5">
    <source>
        <dbReference type="ARBA" id="ARBA00023242"/>
    </source>
</evidence>
<dbReference type="AlphaFoldDB" id="A0A2G5ULZ2"/>
<keyword evidence="4" id="KW-0647">Proteasome</keyword>
<comment type="subcellular location">
    <subcellularLocation>
        <location evidence="2">Cytoplasm</location>
    </subcellularLocation>
    <subcellularLocation>
        <location evidence="1">Nucleus</location>
    </subcellularLocation>
</comment>
<accession>A0A2G5ULZ2</accession>
<feature type="compositionally biased region" description="Low complexity" evidence="6">
    <location>
        <begin position="194"/>
        <end position="264"/>
    </location>
</feature>
<evidence type="ECO:0000313" key="8">
    <source>
        <dbReference type="EMBL" id="PIC40564.1"/>
    </source>
</evidence>
<dbReference type="GO" id="GO:0005634">
    <property type="term" value="C:nucleus"/>
    <property type="evidence" value="ECO:0007669"/>
    <property type="project" value="UniProtKB-SubCell"/>
</dbReference>
<dbReference type="GO" id="GO:0070628">
    <property type="term" value="F:proteasome binding"/>
    <property type="evidence" value="ECO:0007669"/>
    <property type="project" value="TreeGrafter"/>
</dbReference>
<comment type="caution">
    <text evidence="8">The sequence shown here is derived from an EMBL/GenBank/DDBJ whole genome shotgun (WGS) entry which is preliminary data.</text>
</comment>
<dbReference type="PANTHER" id="PTHR12225:SF0">
    <property type="entry name" value="PROTEASOMAL UBIQUITIN RECEPTOR ADRM1"/>
    <property type="match status" value="1"/>
</dbReference>
<dbReference type="OrthoDB" id="340431at2759"/>
<evidence type="ECO:0000256" key="1">
    <source>
        <dbReference type="ARBA" id="ARBA00004123"/>
    </source>
</evidence>
<feature type="region of interest" description="Disordered" evidence="6">
    <location>
        <begin position="362"/>
        <end position="437"/>
    </location>
</feature>
<dbReference type="Gene3D" id="2.30.29.70">
    <property type="entry name" value="Proteasomal ubiquitin receptor Rpn13/ADRM1"/>
    <property type="match status" value="1"/>
</dbReference>
<evidence type="ECO:0000256" key="6">
    <source>
        <dbReference type="SAM" id="MobiDB-lite"/>
    </source>
</evidence>
<reference evidence="9" key="1">
    <citation type="submission" date="2017-10" db="EMBL/GenBank/DDBJ databases">
        <title>Rapid genome shrinkage in a self-fertile nematode reveals novel sperm competition proteins.</title>
        <authorList>
            <person name="Yin D."/>
            <person name="Schwarz E.M."/>
            <person name="Thomas C.G."/>
            <person name="Felde R.L."/>
            <person name="Korf I.F."/>
            <person name="Cutter A.D."/>
            <person name="Schartner C.M."/>
            <person name="Ralston E.J."/>
            <person name="Meyer B.J."/>
            <person name="Haag E.S."/>
        </authorList>
    </citation>
    <scope>NUCLEOTIDE SEQUENCE [LARGE SCALE GENOMIC DNA]</scope>
    <source>
        <strain evidence="9">JU1422</strain>
    </source>
</reference>
<name>A0A2G5ULZ2_9PELO</name>
<dbReference type="GO" id="GO:0008541">
    <property type="term" value="C:proteasome regulatory particle, lid subcomplex"/>
    <property type="evidence" value="ECO:0007669"/>
    <property type="project" value="TreeGrafter"/>
</dbReference>
<dbReference type="GO" id="GO:0061133">
    <property type="term" value="F:endopeptidase activator activity"/>
    <property type="evidence" value="ECO:0007669"/>
    <property type="project" value="TreeGrafter"/>
</dbReference>
<protein>
    <recommendedName>
        <fullName evidence="7">Pru domain-containing protein</fullName>
    </recommendedName>
</protein>
<dbReference type="PROSITE" id="PS51917">
    <property type="entry name" value="PRU"/>
    <property type="match status" value="1"/>
</dbReference>
<dbReference type="InterPro" id="IPR044868">
    <property type="entry name" value="Rpn13/ADRM1_Pru"/>
</dbReference>
<feature type="compositionally biased region" description="Polar residues" evidence="6">
    <location>
        <begin position="269"/>
        <end position="280"/>
    </location>
</feature>
<dbReference type="InterPro" id="IPR038633">
    <property type="entry name" value="Rpn13/ADRM1_Pru_sf"/>
</dbReference>
<keyword evidence="3" id="KW-0963">Cytoplasm</keyword>
<organism evidence="8 9">
    <name type="scientific">Caenorhabditis nigoni</name>
    <dbReference type="NCBI Taxonomy" id="1611254"/>
    <lineage>
        <taxon>Eukaryota</taxon>
        <taxon>Metazoa</taxon>
        <taxon>Ecdysozoa</taxon>
        <taxon>Nematoda</taxon>
        <taxon>Chromadorea</taxon>
        <taxon>Rhabditida</taxon>
        <taxon>Rhabditina</taxon>
        <taxon>Rhabditomorpha</taxon>
        <taxon>Rhabditoidea</taxon>
        <taxon>Rhabditidae</taxon>
        <taxon>Peloderinae</taxon>
        <taxon>Caenorhabditis</taxon>
    </lineage>
</organism>
<evidence type="ECO:0000259" key="7">
    <source>
        <dbReference type="PROSITE" id="PS51917"/>
    </source>
</evidence>
<feature type="region of interest" description="Disordered" evidence="6">
    <location>
        <begin position="145"/>
        <end position="335"/>
    </location>
</feature>
<evidence type="ECO:0000256" key="3">
    <source>
        <dbReference type="ARBA" id="ARBA00022490"/>
    </source>
</evidence>
<evidence type="ECO:0000256" key="4">
    <source>
        <dbReference type="ARBA" id="ARBA00022942"/>
    </source>
</evidence>
<dbReference type="Pfam" id="PF04683">
    <property type="entry name" value="Rpn13_ADRM1_Pru"/>
    <property type="match status" value="1"/>
</dbReference>
<dbReference type="InterPro" id="IPR006773">
    <property type="entry name" value="Rpn13/ADRM1"/>
</dbReference>
<gene>
    <name evidence="8" type="primary">Cnig_chr_III.g11861</name>
    <name evidence="8" type="ORF">B9Z55_011861</name>
</gene>
<dbReference type="Proteomes" id="UP000230233">
    <property type="component" value="Chromosome III"/>
</dbReference>
<keyword evidence="5" id="KW-0539">Nucleus</keyword>
<dbReference type="GO" id="GO:0005737">
    <property type="term" value="C:cytoplasm"/>
    <property type="evidence" value="ECO:0007669"/>
    <property type="project" value="UniProtKB-SubCell"/>
</dbReference>
<evidence type="ECO:0000256" key="2">
    <source>
        <dbReference type="ARBA" id="ARBA00004496"/>
    </source>
</evidence>
<dbReference type="STRING" id="1611254.A0A2G5ULZ2"/>
<feature type="compositionally biased region" description="Low complexity" evidence="6">
    <location>
        <begin position="287"/>
        <end position="296"/>
    </location>
</feature>
<evidence type="ECO:0000313" key="9">
    <source>
        <dbReference type="Proteomes" id="UP000230233"/>
    </source>
</evidence>
<proteinExistence type="predicted"/>
<feature type="compositionally biased region" description="Basic and acidic residues" evidence="6">
    <location>
        <begin position="377"/>
        <end position="391"/>
    </location>
</feature>
<feature type="domain" description="Pru" evidence="7">
    <location>
        <begin position="18"/>
        <end position="141"/>
    </location>
</feature>
<sequence length="437" mass="46580">MLKMFNFQPPDVSLKIDNVKDMLISARMGRCKLSPIDGSADPNVRKVIAQPEKGVLYLILDRDNVPRLRWASRLTGTIKKDDFVFPHEVTFKKVKHDDGKTFIVKNLDMGIESCLAFWLQNEDDDPNDDLAERFHEQLNDALAERLFQDDPNYGGPAERKMGKLAAEQQETPKASGAPGSRQAAQQTDSDEKGTSSASGGQGESSSTGQESSNNQGGESSQGTSQEASSSAGQGSSTGQGATQQEQPAQQVQAAPQGQGQAAQQEDQHMSSGSSTVSQAATLPPALSSNNSSISQSVPYTPPPNLSPNAPAQESDTDVEDNNPEPGPQGNRNTVDIMATAYSASIIQGAMFEASVIDHAVSEAGVADRPPSSAAAKHPRDVAEDPTTEKMSGEGGSGEQEMKGSEEPSPSKKRGAARSNMPDEPANKRNRQNQEDEQ</sequence>